<dbReference type="Proteomes" id="UP000198870">
    <property type="component" value="Unassembled WGS sequence"/>
</dbReference>
<sequence>MASLGASLVAISPQQAKFSKPLAKKLGITFPILSDPQNRVASEFGLLYRLPPQLKAIYMDFGIDLSRFNGDDAWELPVPARFILDTHGVVVSAEANPDYTKRPDPREIISAISPDE</sequence>
<dbReference type="InterPro" id="IPR000866">
    <property type="entry name" value="AhpC/TSA"/>
</dbReference>
<evidence type="ECO:0000313" key="4">
    <source>
        <dbReference type="Proteomes" id="UP000198870"/>
    </source>
</evidence>
<dbReference type="STRING" id="419481.SAMN05216233_10193"/>
<dbReference type="GO" id="GO:0016209">
    <property type="term" value="F:antioxidant activity"/>
    <property type="evidence" value="ECO:0007669"/>
    <property type="project" value="InterPro"/>
</dbReference>
<dbReference type="AlphaFoldDB" id="A0A1G5AE29"/>
<keyword evidence="4" id="KW-1185">Reference proteome</keyword>
<dbReference type="Gene3D" id="3.40.30.10">
    <property type="entry name" value="Glutaredoxin"/>
    <property type="match status" value="1"/>
</dbReference>
<protein>
    <submittedName>
        <fullName evidence="3">AhpC/TSA family protein</fullName>
    </submittedName>
</protein>
<evidence type="ECO:0000259" key="2">
    <source>
        <dbReference type="Pfam" id="PF00578"/>
    </source>
</evidence>
<evidence type="ECO:0000313" key="3">
    <source>
        <dbReference type="EMBL" id="SCX76124.1"/>
    </source>
</evidence>
<name>A0A1G5AE29_9BACT</name>
<organism evidence="3 4">
    <name type="scientific">Desulfoluna spongiiphila</name>
    <dbReference type="NCBI Taxonomy" id="419481"/>
    <lineage>
        <taxon>Bacteria</taxon>
        <taxon>Pseudomonadati</taxon>
        <taxon>Thermodesulfobacteriota</taxon>
        <taxon>Desulfobacteria</taxon>
        <taxon>Desulfobacterales</taxon>
        <taxon>Desulfolunaceae</taxon>
        <taxon>Desulfoluna</taxon>
    </lineage>
</organism>
<evidence type="ECO:0000256" key="1">
    <source>
        <dbReference type="SAM" id="MobiDB-lite"/>
    </source>
</evidence>
<feature type="region of interest" description="Disordered" evidence="1">
    <location>
        <begin position="95"/>
        <end position="116"/>
    </location>
</feature>
<dbReference type="InterPro" id="IPR036249">
    <property type="entry name" value="Thioredoxin-like_sf"/>
</dbReference>
<accession>A0A1G5AE29</accession>
<gene>
    <name evidence="3" type="ORF">SAMN05216233_10193</name>
</gene>
<dbReference type="SUPFAM" id="SSF52833">
    <property type="entry name" value="Thioredoxin-like"/>
    <property type="match status" value="1"/>
</dbReference>
<proteinExistence type="predicted"/>
<dbReference type="Pfam" id="PF00578">
    <property type="entry name" value="AhpC-TSA"/>
    <property type="match status" value="1"/>
</dbReference>
<dbReference type="GO" id="GO:0016491">
    <property type="term" value="F:oxidoreductase activity"/>
    <property type="evidence" value="ECO:0007669"/>
    <property type="project" value="InterPro"/>
</dbReference>
<dbReference type="EMBL" id="FMUX01000001">
    <property type="protein sequence ID" value="SCX76124.1"/>
    <property type="molecule type" value="Genomic_DNA"/>
</dbReference>
<feature type="domain" description="Alkyl hydroperoxide reductase subunit C/ Thiol specific antioxidant" evidence="2">
    <location>
        <begin position="3"/>
        <end position="91"/>
    </location>
</feature>
<reference evidence="3 4" key="1">
    <citation type="submission" date="2016-10" db="EMBL/GenBank/DDBJ databases">
        <authorList>
            <person name="de Groot N.N."/>
        </authorList>
    </citation>
    <scope>NUCLEOTIDE SEQUENCE [LARGE SCALE GENOMIC DNA]</scope>
    <source>
        <strain evidence="3 4">AA1</strain>
    </source>
</reference>